<dbReference type="InterPro" id="IPR026590">
    <property type="entry name" value="Ssirtuin_cat_dom"/>
</dbReference>
<feature type="non-terminal residue" evidence="12">
    <location>
        <position position="275"/>
    </location>
</feature>
<dbReference type="Gene3D" id="3.40.50.1220">
    <property type="entry name" value="TPP-binding domain"/>
    <property type="match status" value="1"/>
</dbReference>
<evidence type="ECO:0000256" key="5">
    <source>
        <dbReference type="ARBA" id="ARBA00022833"/>
    </source>
</evidence>
<keyword evidence="5 9" id="KW-0862">Zinc</keyword>
<dbReference type="InterPro" id="IPR017328">
    <property type="entry name" value="Sirtuin_class_I"/>
</dbReference>
<feature type="domain" description="Deacetylase sirtuin-type" evidence="11">
    <location>
        <begin position="1"/>
        <end position="258"/>
    </location>
</feature>
<evidence type="ECO:0000256" key="3">
    <source>
        <dbReference type="ARBA" id="ARBA00022679"/>
    </source>
</evidence>
<dbReference type="STRING" id="35128.B8C6L3"/>
<dbReference type="InterPro" id="IPR029035">
    <property type="entry name" value="DHS-like_NAD/FAD-binding_dom"/>
</dbReference>
<dbReference type="GO" id="GO:0005634">
    <property type="term" value="C:nucleus"/>
    <property type="evidence" value="ECO:0000318"/>
    <property type="project" value="GO_Central"/>
</dbReference>
<dbReference type="PANTHER" id="PTHR11085">
    <property type="entry name" value="NAD-DEPENDENT PROTEIN DEACYLASE SIRTUIN-5, MITOCHONDRIAL-RELATED"/>
    <property type="match status" value="1"/>
</dbReference>
<feature type="binding site" evidence="9 10">
    <location>
        <position position="161"/>
    </location>
    <ligand>
        <name>Zn(2+)</name>
        <dbReference type="ChEBI" id="CHEBI:29105"/>
    </ligand>
</feature>
<dbReference type="GO" id="GO:0070403">
    <property type="term" value="F:NAD+ binding"/>
    <property type="evidence" value="ECO:0007669"/>
    <property type="project" value="InterPro"/>
</dbReference>
<feature type="binding site" evidence="8">
    <location>
        <begin position="223"/>
        <end position="225"/>
    </location>
    <ligand>
        <name>NAD(+)</name>
        <dbReference type="ChEBI" id="CHEBI:57540"/>
    </ligand>
</feature>
<feature type="binding site" evidence="8">
    <location>
        <begin position="32"/>
        <end position="34"/>
    </location>
    <ligand>
        <name>NAD(+)</name>
        <dbReference type="ChEBI" id="CHEBI:57540"/>
    </ligand>
</feature>
<feature type="binding site" evidence="8">
    <location>
        <position position="244"/>
    </location>
    <ligand>
        <name>NAD(+)</name>
        <dbReference type="ChEBI" id="CHEBI:57540"/>
    </ligand>
</feature>
<protein>
    <recommendedName>
        <fullName evidence="2">protein acetyllysine N-acetyltransferase</fullName>
        <ecNumber evidence="2">2.3.1.286</ecNumber>
    </recommendedName>
</protein>
<dbReference type="RefSeq" id="XP_002291973.1">
    <property type="nucleotide sequence ID" value="XM_002291937.1"/>
</dbReference>
<dbReference type="Gene3D" id="3.30.1600.10">
    <property type="entry name" value="SIR2/SIRT2 'Small Domain"/>
    <property type="match status" value="1"/>
</dbReference>
<dbReference type="InterPro" id="IPR050134">
    <property type="entry name" value="NAD-dep_sirtuin_deacylases"/>
</dbReference>
<feature type="active site" description="Proton acceptor" evidence="7 10">
    <location>
        <position position="125"/>
    </location>
</feature>
<evidence type="ECO:0000313" key="12">
    <source>
        <dbReference type="EMBL" id="EED90824.1"/>
    </source>
</evidence>
<feature type="binding site" evidence="8">
    <location>
        <begin position="105"/>
        <end position="108"/>
    </location>
    <ligand>
        <name>NAD(+)</name>
        <dbReference type="ChEBI" id="CHEBI:57540"/>
    </ligand>
</feature>
<sequence length="275" mass="30542">LESIAESFKRGRYKKVLVVSGAGVSCSAGIPDFRTAGSGLYDNLHKFNLPYPEAIFDVDFYKSGPMPFVTLASEIWPGVKYRPTLTHCFFNLLDKKGTLSRIYTQNIDGLESVAGVDDNKMVECHGHFKSSSCIACKTPHDAESCKSSMLEKREAPICNNCGSLVKPDIVFFGEMMPTRFSERVHYDVASADLIIVLGTSLLVAPVANIPDWVPSNVTRLLINRDLVGTFSEAKSTDVFMEGDCDESVRKLCEMIGWCDELDQMYKDCRSDNESK</sequence>
<comment type="cofactor">
    <cofactor evidence="9">
        <name>Zn(2+)</name>
        <dbReference type="ChEBI" id="CHEBI:29105"/>
    </cofactor>
    <text evidence="9">Binds 1 zinc ion per subunit.</text>
</comment>
<dbReference type="EC" id="2.3.1.286" evidence="2"/>
<dbReference type="GO" id="GO:0000183">
    <property type="term" value="P:rDNA heterochromatin formation"/>
    <property type="evidence" value="ECO:0000318"/>
    <property type="project" value="GO_Central"/>
</dbReference>
<name>B8C6L3_THAPS</name>
<dbReference type="AlphaFoldDB" id="B8C6L3"/>
<evidence type="ECO:0000259" key="11">
    <source>
        <dbReference type="PROSITE" id="PS50305"/>
    </source>
</evidence>
<reference evidence="12 13" key="2">
    <citation type="journal article" date="2008" name="Nature">
        <title>The Phaeodactylum genome reveals the evolutionary history of diatom genomes.</title>
        <authorList>
            <person name="Bowler C."/>
            <person name="Allen A.E."/>
            <person name="Badger J.H."/>
            <person name="Grimwood J."/>
            <person name="Jabbari K."/>
            <person name="Kuo A."/>
            <person name="Maheswari U."/>
            <person name="Martens C."/>
            <person name="Maumus F."/>
            <person name="Otillar R.P."/>
            <person name="Rayko E."/>
            <person name="Salamov A."/>
            <person name="Vandepoele K."/>
            <person name="Beszteri B."/>
            <person name="Gruber A."/>
            <person name="Heijde M."/>
            <person name="Katinka M."/>
            <person name="Mock T."/>
            <person name="Valentin K."/>
            <person name="Verret F."/>
            <person name="Berges J.A."/>
            <person name="Brownlee C."/>
            <person name="Cadoret J.P."/>
            <person name="Chiovitti A."/>
            <person name="Choi C.J."/>
            <person name="Coesel S."/>
            <person name="De Martino A."/>
            <person name="Detter J.C."/>
            <person name="Durkin C."/>
            <person name="Falciatore A."/>
            <person name="Fournet J."/>
            <person name="Haruta M."/>
            <person name="Huysman M.J."/>
            <person name="Jenkins B.D."/>
            <person name="Jiroutova K."/>
            <person name="Jorgensen R.E."/>
            <person name="Joubert Y."/>
            <person name="Kaplan A."/>
            <person name="Kroger N."/>
            <person name="Kroth P.G."/>
            <person name="La Roche J."/>
            <person name="Lindquist E."/>
            <person name="Lommer M."/>
            <person name="Martin-Jezequel V."/>
            <person name="Lopez P.J."/>
            <person name="Lucas S."/>
            <person name="Mangogna M."/>
            <person name="McGinnis K."/>
            <person name="Medlin L.K."/>
            <person name="Montsant A."/>
            <person name="Oudot-Le Secq M.P."/>
            <person name="Napoli C."/>
            <person name="Obornik M."/>
            <person name="Parker M.S."/>
            <person name="Petit J.L."/>
            <person name="Porcel B.M."/>
            <person name="Poulsen N."/>
            <person name="Robison M."/>
            <person name="Rychlewski L."/>
            <person name="Rynearson T.A."/>
            <person name="Schmutz J."/>
            <person name="Shapiro H."/>
            <person name="Siaut M."/>
            <person name="Stanley M."/>
            <person name="Sussman M.R."/>
            <person name="Taylor A.R."/>
            <person name="Vardi A."/>
            <person name="von Dassow P."/>
            <person name="Vyverman W."/>
            <person name="Willis A."/>
            <person name="Wyrwicz L.S."/>
            <person name="Rokhsar D.S."/>
            <person name="Weissenbach J."/>
            <person name="Armbrust E.V."/>
            <person name="Green B.R."/>
            <person name="Van de Peer Y."/>
            <person name="Grigoriev I.V."/>
        </authorList>
    </citation>
    <scope>NUCLEOTIDE SEQUENCE [LARGE SCALE GENOMIC DNA]</scope>
    <source>
        <strain evidence="12 13">CCMP1335</strain>
    </source>
</reference>
<dbReference type="InterPro" id="IPR003000">
    <property type="entry name" value="Sirtuin"/>
</dbReference>
<dbReference type="GO" id="GO:0046872">
    <property type="term" value="F:metal ion binding"/>
    <property type="evidence" value="ECO:0007669"/>
    <property type="project" value="UniProtKB-KW"/>
</dbReference>
<evidence type="ECO:0000256" key="7">
    <source>
        <dbReference type="PIRSR" id="PIRSR037938-1"/>
    </source>
</evidence>
<accession>B8C6L3</accession>
<feature type="binding site" evidence="8">
    <location>
        <begin position="199"/>
        <end position="200"/>
    </location>
    <ligand>
        <name>NAD(+)</name>
        <dbReference type="ChEBI" id="CHEBI:57540"/>
    </ligand>
</feature>
<dbReference type="InParanoid" id="B8C6L3"/>
<dbReference type="PANTHER" id="PTHR11085:SF6">
    <property type="entry name" value="NAD-DEPENDENT PROTEIN DEACETYLASE SIRTUIN-2"/>
    <property type="match status" value="1"/>
</dbReference>
<dbReference type="GeneID" id="7445546"/>
<comment type="similarity">
    <text evidence="1">Belongs to the sirtuin family. Class I subfamily.</text>
</comment>
<feature type="binding site" evidence="9 10">
    <location>
        <position position="158"/>
    </location>
    <ligand>
        <name>Zn(2+)</name>
        <dbReference type="ChEBI" id="CHEBI:29105"/>
    </ligand>
</feature>
<dbReference type="PROSITE" id="PS50305">
    <property type="entry name" value="SIRTUIN"/>
    <property type="match status" value="1"/>
</dbReference>
<evidence type="ECO:0000256" key="4">
    <source>
        <dbReference type="ARBA" id="ARBA00022723"/>
    </source>
</evidence>
<keyword evidence="4 9" id="KW-0479">Metal-binding</keyword>
<dbReference type="EMBL" id="CM000644">
    <property type="protein sequence ID" value="EED90824.1"/>
    <property type="molecule type" value="Genomic_DNA"/>
</dbReference>
<reference evidence="12 13" key="1">
    <citation type="journal article" date="2004" name="Science">
        <title>The genome of the diatom Thalassiosira pseudonana: ecology, evolution, and metabolism.</title>
        <authorList>
            <person name="Armbrust E.V."/>
            <person name="Berges J.A."/>
            <person name="Bowler C."/>
            <person name="Green B.R."/>
            <person name="Martinez D."/>
            <person name="Putnam N.H."/>
            <person name="Zhou S."/>
            <person name="Allen A.E."/>
            <person name="Apt K.E."/>
            <person name="Bechner M."/>
            <person name="Brzezinski M.A."/>
            <person name="Chaal B.K."/>
            <person name="Chiovitti A."/>
            <person name="Davis A.K."/>
            <person name="Demarest M.S."/>
            <person name="Detter J.C."/>
            <person name="Glavina T."/>
            <person name="Goodstein D."/>
            <person name="Hadi M.Z."/>
            <person name="Hellsten U."/>
            <person name="Hildebrand M."/>
            <person name="Jenkins B.D."/>
            <person name="Jurka J."/>
            <person name="Kapitonov V.V."/>
            <person name="Kroger N."/>
            <person name="Lau W.W."/>
            <person name="Lane T.W."/>
            <person name="Larimer F.W."/>
            <person name="Lippmeier J.C."/>
            <person name="Lucas S."/>
            <person name="Medina M."/>
            <person name="Montsant A."/>
            <person name="Obornik M."/>
            <person name="Parker M.S."/>
            <person name="Palenik B."/>
            <person name="Pazour G.J."/>
            <person name="Richardson P.M."/>
            <person name="Rynearson T.A."/>
            <person name="Saito M.A."/>
            <person name="Schwartz D.C."/>
            <person name="Thamatrakoln K."/>
            <person name="Valentin K."/>
            <person name="Vardi A."/>
            <person name="Wilkerson F.P."/>
            <person name="Rokhsar D.S."/>
        </authorList>
    </citation>
    <scope>NUCLEOTIDE SEQUENCE [LARGE SCALE GENOMIC DNA]</scope>
    <source>
        <strain evidence="12 13">CCMP1335</strain>
    </source>
</reference>
<evidence type="ECO:0000256" key="8">
    <source>
        <dbReference type="PIRSR" id="PIRSR037938-2"/>
    </source>
</evidence>
<dbReference type="SUPFAM" id="SSF52467">
    <property type="entry name" value="DHS-like NAD/FAD-binding domain"/>
    <property type="match status" value="1"/>
</dbReference>
<dbReference type="OMA" id="ATHSCID"/>
<dbReference type="eggNOG" id="KOG2682">
    <property type="taxonomic scope" value="Eukaryota"/>
</dbReference>
<evidence type="ECO:0000256" key="1">
    <source>
        <dbReference type="ARBA" id="ARBA00006924"/>
    </source>
</evidence>
<feature type="binding site" evidence="9 10">
    <location>
        <position position="136"/>
    </location>
    <ligand>
        <name>Zn(2+)</name>
        <dbReference type="ChEBI" id="CHEBI:29105"/>
    </ligand>
</feature>
<dbReference type="GO" id="GO:0017136">
    <property type="term" value="F:histone deacetylase activity, NAD-dependent"/>
    <property type="evidence" value="ECO:0000318"/>
    <property type="project" value="GO_Central"/>
</dbReference>
<organism evidence="12 13">
    <name type="scientific">Thalassiosira pseudonana</name>
    <name type="common">Marine diatom</name>
    <name type="synonym">Cyclotella nana</name>
    <dbReference type="NCBI Taxonomy" id="35128"/>
    <lineage>
        <taxon>Eukaryota</taxon>
        <taxon>Sar</taxon>
        <taxon>Stramenopiles</taxon>
        <taxon>Ochrophyta</taxon>
        <taxon>Bacillariophyta</taxon>
        <taxon>Coscinodiscophyceae</taxon>
        <taxon>Thalassiosirophycidae</taxon>
        <taxon>Thalassiosirales</taxon>
        <taxon>Thalassiosiraceae</taxon>
        <taxon>Thalassiosira</taxon>
    </lineage>
</organism>
<evidence type="ECO:0000313" key="13">
    <source>
        <dbReference type="Proteomes" id="UP000001449"/>
    </source>
</evidence>
<dbReference type="HOGENOM" id="CLU_023643_7_4_1"/>
<dbReference type="Pfam" id="PF02146">
    <property type="entry name" value="SIR2"/>
    <property type="match status" value="1"/>
</dbReference>
<evidence type="ECO:0000256" key="6">
    <source>
        <dbReference type="ARBA" id="ARBA00023027"/>
    </source>
</evidence>
<dbReference type="InterPro" id="IPR026591">
    <property type="entry name" value="Sirtuin_cat_small_dom_sf"/>
</dbReference>
<evidence type="ECO:0000256" key="9">
    <source>
        <dbReference type="PIRSR" id="PIRSR037938-3"/>
    </source>
</evidence>
<keyword evidence="6 8" id="KW-0520">NAD</keyword>
<dbReference type="PaxDb" id="35128-Thaps35956"/>
<evidence type="ECO:0000256" key="10">
    <source>
        <dbReference type="PROSITE-ProRule" id="PRU00236"/>
    </source>
</evidence>
<proteinExistence type="inferred from homology"/>
<feature type="binding site" evidence="9 10">
    <location>
        <position position="133"/>
    </location>
    <ligand>
        <name>Zn(2+)</name>
        <dbReference type="ChEBI" id="CHEBI:29105"/>
    </ligand>
</feature>
<evidence type="ECO:0000256" key="2">
    <source>
        <dbReference type="ARBA" id="ARBA00012928"/>
    </source>
</evidence>
<dbReference type="Proteomes" id="UP000001449">
    <property type="component" value="Chromosome 8"/>
</dbReference>
<keyword evidence="3" id="KW-0808">Transferase</keyword>
<dbReference type="KEGG" id="tps:THAPSDRAFT_35956"/>
<dbReference type="PIRSF" id="PIRSF037938">
    <property type="entry name" value="SIR2_euk"/>
    <property type="match status" value="1"/>
</dbReference>
<keyword evidence="13" id="KW-1185">Reference proteome</keyword>
<gene>
    <name evidence="12" type="ORF">THAPSDRAFT_35956</name>
</gene>